<evidence type="ECO:0000259" key="8">
    <source>
        <dbReference type="Pfam" id="PF02770"/>
    </source>
</evidence>
<accession>A0A2U1K5K8</accession>
<dbReference type="InterPro" id="IPR009100">
    <property type="entry name" value="AcylCoA_DH/oxidase_NM_dom_sf"/>
</dbReference>
<evidence type="ECO:0000256" key="1">
    <source>
        <dbReference type="ARBA" id="ARBA00001974"/>
    </source>
</evidence>
<dbReference type="SUPFAM" id="SSF47203">
    <property type="entry name" value="Acyl-CoA dehydrogenase C-terminal domain-like"/>
    <property type="match status" value="1"/>
</dbReference>
<dbReference type="RefSeq" id="WP_116553581.1">
    <property type="nucleotide sequence ID" value="NZ_QCZG01000005.1"/>
</dbReference>
<evidence type="ECO:0000313" key="11">
    <source>
        <dbReference type="Proteomes" id="UP000245998"/>
    </source>
</evidence>
<dbReference type="SUPFAM" id="SSF56645">
    <property type="entry name" value="Acyl-CoA dehydrogenase NM domain-like"/>
    <property type="match status" value="1"/>
</dbReference>
<dbReference type="InterPro" id="IPR036250">
    <property type="entry name" value="AcylCo_DH-like_C"/>
</dbReference>
<keyword evidence="5 6" id="KW-0560">Oxidoreductase</keyword>
<protein>
    <submittedName>
        <fullName evidence="10">Acyl-CoA dehydrogenase</fullName>
    </submittedName>
</protein>
<dbReference type="InterPro" id="IPR013786">
    <property type="entry name" value="AcylCoA_DH/ox_N"/>
</dbReference>
<dbReference type="GO" id="GO:0050660">
    <property type="term" value="F:flavin adenine dinucleotide binding"/>
    <property type="evidence" value="ECO:0007669"/>
    <property type="project" value="InterPro"/>
</dbReference>
<proteinExistence type="inferred from homology"/>
<keyword evidence="3 6" id="KW-0285">Flavoprotein</keyword>
<name>A0A2U1K5K8_9BACI</name>
<evidence type="ECO:0000256" key="3">
    <source>
        <dbReference type="ARBA" id="ARBA00022630"/>
    </source>
</evidence>
<dbReference type="GO" id="GO:0003995">
    <property type="term" value="F:acyl-CoA dehydrogenase activity"/>
    <property type="evidence" value="ECO:0007669"/>
    <property type="project" value="InterPro"/>
</dbReference>
<dbReference type="Gene3D" id="1.10.540.10">
    <property type="entry name" value="Acyl-CoA dehydrogenase/oxidase, N-terminal domain"/>
    <property type="match status" value="1"/>
</dbReference>
<dbReference type="InterPro" id="IPR046373">
    <property type="entry name" value="Acyl-CoA_Oxase/DH_mid-dom_sf"/>
</dbReference>
<keyword evidence="4 6" id="KW-0274">FAD</keyword>
<dbReference type="Pfam" id="PF00441">
    <property type="entry name" value="Acyl-CoA_dh_1"/>
    <property type="match status" value="1"/>
</dbReference>
<evidence type="ECO:0000256" key="4">
    <source>
        <dbReference type="ARBA" id="ARBA00022827"/>
    </source>
</evidence>
<feature type="domain" description="Acyl-CoA dehydrogenase/oxidase C-terminal" evidence="7">
    <location>
        <begin position="248"/>
        <end position="378"/>
    </location>
</feature>
<comment type="cofactor">
    <cofactor evidence="1 6">
        <name>FAD</name>
        <dbReference type="ChEBI" id="CHEBI:57692"/>
    </cofactor>
</comment>
<dbReference type="Pfam" id="PF02770">
    <property type="entry name" value="Acyl-CoA_dh_M"/>
    <property type="match status" value="1"/>
</dbReference>
<comment type="similarity">
    <text evidence="2 6">Belongs to the acyl-CoA dehydrogenase family.</text>
</comment>
<dbReference type="FunFam" id="1.20.140.10:FF:000001">
    <property type="entry name" value="Acyl-CoA dehydrogenase"/>
    <property type="match status" value="1"/>
</dbReference>
<evidence type="ECO:0000256" key="5">
    <source>
        <dbReference type="ARBA" id="ARBA00023002"/>
    </source>
</evidence>
<evidence type="ECO:0000256" key="6">
    <source>
        <dbReference type="RuleBase" id="RU362125"/>
    </source>
</evidence>
<organism evidence="10 11">
    <name type="scientific">Pueribacillus theae</name>
    <dbReference type="NCBI Taxonomy" id="2171751"/>
    <lineage>
        <taxon>Bacteria</taxon>
        <taxon>Bacillati</taxon>
        <taxon>Bacillota</taxon>
        <taxon>Bacilli</taxon>
        <taxon>Bacillales</taxon>
        <taxon>Bacillaceae</taxon>
        <taxon>Pueribacillus</taxon>
    </lineage>
</organism>
<gene>
    <name evidence="10" type="ORF">DCC39_03900</name>
</gene>
<evidence type="ECO:0000259" key="7">
    <source>
        <dbReference type="Pfam" id="PF00441"/>
    </source>
</evidence>
<dbReference type="Pfam" id="PF02771">
    <property type="entry name" value="Acyl-CoA_dh_N"/>
    <property type="match status" value="1"/>
</dbReference>
<dbReference type="Gene3D" id="2.40.110.10">
    <property type="entry name" value="Butyryl-CoA Dehydrogenase, subunit A, domain 2"/>
    <property type="match status" value="1"/>
</dbReference>
<dbReference type="PANTHER" id="PTHR43884:SF12">
    <property type="entry name" value="ISOVALERYL-COA DEHYDROGENASE, MITOCHONDRIAL-RELATED"/>
    <property type="match status" value="1"/>
</dbReference>
<dbReference type="Gene3D" id="1.20.140.10">
    <property type="entry name" value="Butyryl-CoA Dehydrogenase, subunit A, domain 3"/>
    <property type="match status" value="1"/>
</dbReference>
<keyword evidence="11" id="KW-1185">Reference proteome</keyword>
<evidence type="ECO:0000259" key="9">
    <source>
        <dbReference type="Pfam" id="PF02771"/>
    </source>
</evidence>
<sequence>MSHWIFTEEHKMFRKSVQKYLEKELSPYVEEWEKAGRIPGSFYEQLSKMGYIGISSPEEYGGNHADLVTEAVFLEELGKYGTGGIAASISYHLMSLALLSSFGSEEQKRNDLSKAISGEKIATLALHELAVGSKELKDTELRAVQDGDDYLLNGKKKFVINGGSSDFICVTAITDPSKGLDGTSLFIIDRESSHVTIDRKIKKLGWRASETVDLSFNNVKVSKDAVVGEVNEANSYLEKSTQWFQVIQALLSIGVAEKSLEDTIRYSKERKQFGKTINHFQVLQHKMADMAVELEKSRNLTYRALYLLNEGEDAAVESAMAKAFAGEMVKQVADSAVQIHGGMGYMMETPVQRYWRDARGMSIIGGTTEQLHGMISKFLETGPARKDAEYSKSL</sequence>
<evidence type="ECO:0000313" key="10">
    <source>
        <dbReference type="EMBL" id="PWA12800.1"/>
    </source>
</evidence>
<dbReference type="EMBL" id="QCZG01000005">
    <property type="protein sequence ID" value="PWA12800.1"/>
    <property type="molecule type" value="Genomic_DNA"/>
</dbReference>
<dbReference type="PIRSF" id="PIRSF016578">
    <property type="entry name" value="HsaA"/>
    <property type="match status" value="1"/>
</dbReference>
<dbReference type="InterPro" id="IPR006089">
    <property type="entry name" value="Acyl-CoA_DH_CS"/>
</dbReference>
<dbReference type="PANTHER" id="PTHR43884">
    <property type="entry name" value="ACYL-COA DEHYDROGENASE"/>
    <property type="match status" value="1"/>
</dbReference>
<dbReference type="Proteomes" id="UP000245998">
    <property type="component" value="Unassembled WGS sequence"/>
</dbReference>
<reference evidence="10 11" key="1">
    <citation type="submission" date="2018-04" db="EMBL/GenBank/DDBJ databases">
        <title>Camelliibacillus theae gen. nov., sp. nov., isolated from Pu'er tea.</title>
        <authorList>
            <person name="Niu L."/>
        </authorList>
    </citation>
    <scope>NUCLEOTIDE SEQUENCE [LARGE SCALE GENOMIC DNA]</scope>
    <source>
        <strain evidence="10 11">T8</strain>
    </source>
</reference>
<evidence type="ECO:0000256" key="2">
    <source>
        <dbReference type="ARBA" id="ARBA00009347"/>
    </source>
</evidence>
<dbReference type="PROSITE" id="PS00073">
    <property type="entry name" value="ACYL_COA_DH_2"/>
    <property type="match status" value="1"/>
</dbReference>
<dbReference type="InterPro" id="IPR009075">
    <property type="entry name" value="AcylCo_DH/oxidase_C"/>
</dbReference>
<dbReference type="AlphaFoldDB" id="A0A2U1K5K8"/>
<dbReference type="InterPro" id="IPR037069">
    <property type="entry name" value="AcylCoA_DH/ox_N_sf"/>
</dbReference>
<dbReference type="InterPro" id="IPR006091">
    <property type="entry name" value="Acyl-CoA_Oxase/DH_mid-dom"/>
</dbReference>
<dbReference type="OrthoDB" id="9802447at2"/>
<comment type="caution">
    <text evidence="10">The sequence shown here is derived from an EMBL/GenBank/DDBJ whole genome shotgun (WGS) entry which is preliminary data.</text>
</comment>
<feature type="domain" description="Acyl-CoA dehydrogenase/oxidase N-terminal" evidence="9">
    <location>
        <begin position="7"/>
        <end position="119"/>
    </location>
</feature>
<feature type="domain" description="Acyl-CoA oxidase/dehydrogenase middle" evidence="8">
    <location>
        <begin position="128"/>
        <end position="219"/>
    </location>
</feature>